<dbReference type="Pfam" id="PF02127">
    <property type="entry name" value="Peptidase_M18"/>
    <property type="match status" value="1"/>
</dbReference>
<dbReference type="NCBIfam" id="NF002600">
    <property type="entry name" value="PRK02256.1"/>
    <property type="match status" value="1"/>
</dbReference>
<evidence type="ECO:0000256" key="2">
    <source>
        <dbReference type="ARBA" id="ARBA00008290"/>
    </source>
</evidence>
<evidence type="ECO:0000256" key="3">
    <source>
        <dbReference type="ARBA" id="ARBA00022438"/>
    </source>
</evidence>
<dbReference type="SUPFAM" id="SSF53187">
    <property type="entry name" value="Zn-dependent exopeptidases"/>
    <property type="match status" value="1"/>
</dbReference>
<dbReference type="Proteomes" id="UP001149090">
    <property type="component" value="Unassembled WGS sequence"/>
</dbReference>
<accession>A0A9Q0LC90</accession>
<dbReference type="PANTHER" id="PTHR28570">
    <property type="entry name" value="ASPARTYL AMINOPEPTIDASE"/>
    <property type="match status" value="1"/>
</dbReference>
<dbReference type="PANTHER" id="PTHR28570:SF2">
    <property type="entry name" value="M18 FAMILY AMINOPEPTIDASE 1-RELATED"/>
    <property type="match status" value="1"/>
</dbReference>
<keyword evidence="6 9" id="KW-0378">Hydrolase</keyword>
<comment type="cofactor">
    <cofactor evidence="1">
        <name>Zn(2+)</name>
        <dbReference type="ChEBI" id="CHEBI:29105"/>
    </cofactor>
</comment>
<proteinExistence type="inferred from homology"/>
<evidence type="ECO:0000256" key="9">
    <source>
        <dbReference type="RuleBase" id="RU004386"/>
    </source>
</evidence>
<evidence type="ECO:0000256" key="8">
    <source>
        <dbReference type="ARBA" id="ARBA00023049"/>
    </source>
</evidence>
<keyword evidence="11" id="KW-1185">Reference proteome</keyword>
<gene>
    <name evidence="10" type="ORF">M0811_10933</name>
</gene>
<dbReference type="GO" id="GO:0006508">
    <property type="term" value="P:proteolysis"/>
    <property type="evidence" value="ECO:0007669"/>
    <property type="project" value="UniProtKB-KW"/>
</dbReference>
<dbReference type="InterPro" id="IPR023358">
    <property type="entry name" value="Peptidase_M18_dom2"/>
</dbReference>
<evidence type="ECO:0000256" key="7">
    <source>
        <dbReference type="ARBA" id="ARBA00022833"/>
    </source>
</evidence>
<keyword evidence="4 9" id="KW-0645">Protease</keyword>
<dbReference type="InterPro" id="IPR001948">
    <property type="entry name" value="Peptidase_M18"/>
</dbReference>
<keyword evidence="3 9" id="KW-0031">Aminopeptidase</keyword>
<comment type="caution">
    <text evidence="10">The sequence shown here is derived from an EMBL/GenBank/DDBJ whole genome shotgun (WGS) entry which is preliminary data.</text>
</comment>
<evidence type="ECO:0000256" key="1">
    <source>
        <dbReference type="ARBA" id="ARBA00001947"/>
    </source>
</evidence>
<evidence type="ECO:0000313" key="11">
    <source>
        <dbReference type="Proteomes" id="UP001149090"/>
    </source>
</evidence>
<keyword evidence="5 9" id="KW-0479">Metal-binding</keyword>
<name>A0A9Q0LC90_ANAIG</name>
<dbReference type="Gene3D" id="2.30.250.10">
    <property type="entry name" value="Aminopeptidase i, Domain 2"/>
    <property type="match status" value="1"/>
</dbReference>
<sequence length="482" mass="53734">MEPKIIQETDEKEKEDISKKLLFKRKHGFDSINQEQFKEIMDFAEMYKNFISFSKTERECIDSIKQLSKQNGFVNIKKAKKEDQKLFFEFDKVCGGLAYIKDPNDLENGFLILGSHIDSPRLDLKQMPIYETLDMCYAKTHYYGGIKKYQWVTRPLALHGVVVLTSGEVVNIVIGEAETDPVFTINDLLPHLAQQQSAKSAKTVIEGENLNILIGSVPYNFQKKSNSVKLNILNILNQKYGIVEEDFISAELELVPAGLARDVGLDLSFVGGYGQDDRVCSFCGMQALFNIISKSPELISKNLMIIFFDKEEIGSQGNSGANSNLVERIFNSILYLHGKTEQNSLINSLANSQLLSADVNVGIDPEWRSVCEENNCAKIGYGVALTKFTGSGGKSNSNEAHAEFVARIRKAFNQDGVLYQPAELGKVDQGGGGTIAKYLASYGMQVCDCGTPVLSMHAPFEISSKADVFHTYKAYLSFYKLK</sequence>
<evidence type="ECO:0000256" key="5">
    <source>
        <dbReference type="ARBA" id="ARBA00022723"/>
    </source>
</evidence>
<comment type="similarity">
    <text evidence="2 9">Belongs to the peptidase M18 family.</text>
</comment>
<keyword evidence="8 9" id="KW-0482">Metalloprotease</keyword>
<dbReference type="GO" id="GO:0005737">
    <property type="term" value="C:cytoplasm"/>
    <property type="evidence" value="ECO:0007669"/>
    <property type="project" value="UniProtKB-ARBA"/>
</dbReference>
<dbReference type="SUPFAM" id="SSF101821">
    <property type="entry name" value="Aminopeptidase/glucanase lid domain"/>
    <property type="match status" value="1"/>
</dbReference>
<reference evidence="10" key="1">
    <citation type="submission" date="2022-10" db="EMBL/GenBank/DDBJ databases">
        <title>Novel sulphate-reducing endosymbionts in the free-living metamonad Anaeramoeba.</title>
        <authorList>
            <person name="Jerlstrom-Hultqvist J."/>
            <person name="Cepicka I."/>
            <person name="Gallot-Lavallee L."/>
            <person name="Salas-Leiva D."/>
            <person name="Curtis B.A."/>
            <person name="Zahonova K."/>
            <person name="Pipaliya S."/>
            <person name="Dacks J."/>
            <person name="Roger A.J."/>
        </authorList>
    </citation>
    <scope>NUCLEOTIDE SEQUENCE</scope>
    <source>
        <strain evidence="10">BMAN</strain>
    </source>
</reference>
<dbReference type="GO" id="GO:0004177">
    <property type="term" value="F:aminopeptidase activity"/>
    <property type="evidence" value="ECO:0007669"/>
    <property type="project" value="UniProtKB-KW"/>
</dbReference>
<dbReference type="Gene3D" id="3.40.630.10">
    <property type="entry name" value="Zn peptidases"/>
    <property type="match status" value="1"/>
</dbReference>
<dbReference type="PRINTS" id="PR00932">
    <property type="entry name" value="AMINO1PTASE"/>
</dbReference>
<keyword evidence="7 9" id="KW-0862">Zinc</keyword>
<dbReference type="EMBL" id="JAPDFW010000095">
    <property type="protein sequence ID" value="KAJ5070461.1"/>
    <property type="molecule type" value="Genomic_DNA"/>
</dbReference>
<dbReference type="AlphaFoldDB" id="A0A9Q0LC90"/>
<dbReference type="GO" id="GO:0008237">
    <property type="term" value="F:metallopeptidase activity"/>
    <property type="evidence" value="ECO:0007669"/>
    <property type="project" value="UniProtKB-KW"/>
</dbReference>
<evidence type="ECO:0000256" key="4">
    <source>
        <dbReference type="ARBA" id="ARBA00022670"/>
    </source>
</evidence>
<dbReference type="GO" id="GO:0008270">
    <property type="term" value="F:zinc ion binding"/>
    <property type="evidence" value="ECO:0007669"/>
    <property type="project" value="InterPro"/>
</dbReference>
<organism evidence="10 11">
    <name type="scientific">Anaeramoeba ignava</name>
    <name type="common">Anaerobic marine amoeba</name>
    <dbReference type="NCBI Taxonomy" id="1746090"/>
    <lineage>
        <taxon>Eukaryota</taxon>
        <taxon>Metamonada</taxon>
        <taxon>Anaeramoebidae</taxon>
        <taxon>Anaeramoeba</taxon>
    </lineage>
</organism>
<protein>
    <submittedName>
        <fullName evidence="10">M18 family aminopeptidase 1-related</fullName>
    </submittedName>
</protein>
<dbReference type="OrthoDB" id="9880441at2759"/>
<evidence type="ECO:0000313" key="10">
    <source>
        <dbReference type="EMBL" id="KAJ5070461.1"/>
    </source>
</evidence>
<evidence type="ECO:0000256" key="6">
    <source>
        <dbReference type="ARBA" id="ARBA00022801"/>
    </source>
</evidence>